<comment type="caution">
    <text evidence="15">The sequence shown here is derived from an EMBL/GenBank/DDBJ whole genome shotgun (WGS) entry which is preliminary data.</text>
</comment>
<keyword evidence="9 11" id="KW-0472">Membrane</keyword>
<keyword evidence="2 11" id="KW-0812">Transmembrane</keyword>
<dbReference type="SUPFAM" id="SSF81653">
    <property type="entry name" value="Calcium ATPase, transduction domain A"/>
    <property type="match status" value="1"/>
</dbReference>
<evidence type="ECO:0000256" key="12">
    <source>
        <dbReference type="SAM" id="SignalP"/>
    </source>
</evidence>
<keyword evidence="5" id="KW-0067">ATP-binding</keyword>
<evidence type="ECO:0000256" key="10">
    <source>
        <dbReference type="SAM" id="MobiDB-lite"/>
    </source>
</evidence>
<feature type="region of interest" description="Disordered" evidence="10">
    <location>
        <begin position="598"/>
        <end position="638"/>
    </location>
</feature>
<keyword evidence="4" id="KW-0547">Nucleotide-binding</keyword>
<feature type="region of interest" description="Disordered" evidence="10">
    <location>
        <begin position="1086"/>
        <end position="1105"/>
    </location>
</feature>
<dbReference type="PROSITE" id="PS00154">
    <property type="entry name" value="ATPASE_E1_E2"/>
    <property type="match status" value="1"/>
</dbReference>
<sequence length="1407" mass="153749">MLFIMQLLGFIIILLIIAAVASMTVNATGSKKDDPLSYTTGIAIFVIVILNAGIAAWTEHKAGDALEALSKMTQAAIYATETEQEVQITTNTVVRGDIVVLGTGDVVPADMRLAEAEDLKVSEMALTGEPDDVSKTWKLKPRKEGEPEKLTPEVCVFSGCNVTNGKGSDVTCEGRAVTCEGRGVVTATGMGTRIGRIAQLIAGEEREGPKKKCFCLPDTSANQTPLQRNLEQLGAKIGILAIVVTGPSLSPFTMEHGLRGGWTWGTRATVDLLARQEWAKTGVALDRKPVESRKDVDSQSGAESGAETGAALYMVLIAVTLAVAAIPEGIPLCVTISLSIGCSDMVNQHVLVRKLAAVETLGSASVICSDKTGTLTEGKMTMVNMWAGGVTYDVGGKGFDPTVGRITTCDTGVEAGRQMGVRSTLLSGILCCALEVEVRDPDTGEELIWREKWEPRGNSSEAPIVVAARKVGLTENVSKDYPRTIEIPFSSSRKMMLTVSDVSGRSHLCEDGMPLPEGRRGTKYLAVCKARSLGRSGVVFSVNCRSSLRRESELFPQRPGAPNFIVDLCEERMMADGTVAKHLGRAKAEVLKVVDDYSTKADTGNPGGSDSGRTGRRANGRLKTDGTGFTTAEPESLKELEHPELPFDMHDDELSTDQKFSALRQDLRLLGLVASIDPDRDGVKDSVLAARGAGIRVVMITGDYLKTAIAIAKNVQILQPQDDEATAAVDCNCLRPGGQYLETKEMDRMTSTVRVFARAKPEDKLEIVKSIQRMGQVAAMTGDGVNDAPALNQANIGVAMGIQGTEVAKGASDMILTDDNFCRWDNGPPCGDPVSAIEPNLPEAPGQPDSSAVSQQILNFLLGLKTLKHEGVTNREELEETLYAKRFELLFPEAEAVAGEKPLPQFHVLPQQQLLKEFLMSGKVLGGHQSVAHVLYPETVQWPHRSDTMAPEESPKADHHAAGEAGAAPSGCYSPQRTSEEITDALVQPSEAEEEKVEVVLCGKRVQSTVRGRALKEVLPQERLLVPQRKQPIQQLPEARFKAAQQTRKQLERQVRLEEYQERRIAERIQSLEIALDDELWHQKELRKKRKRREKRQEELKNDLQSGIEQRIEESRLQREEAQRQEDEEKKEKEKVERYQKAQKEKVEKWQAEMSPKDFQDPHGRCLRRRHQLQREAVRAALAEEERKAEKVPLKRLEVEARLQDLESCHEQRPFVAPRAHDLPRPILQMMEETHQTQSSAGSQAAFPSPRPKGAWRHEAKGVSKRYGLSAEHLRTIEASLQRSAKPHRAERPEPALKEVDSAAKAVAFIMSVHIAEVMQIFVCIAAGVPVMRTESNCATLSYADMTPLQILFLILVTDLPPSIALGMEPGEPGILKLPGRPGAGASCSGELSGDLPGNDPPGRLGK</sequence>
<evidence type="ECO:0000256" key="4">
    <source>
        <dbReference type="ARBA" id="ARBA00022741"/>
    </source>
</evidence>
<dbReference type="InterPro" id="IPR006068">
    <property type="entry name" value="ATPase_P-typ_cation-transptr_C"/>
</dbReference>
<dbReference type="Gene3D" id="2.70.150.10">
    <property type="entry name" value="Calcium-transporting ATPase, cytoplasmic transduction domain A"/>
    <property type="match status" value="1"/>
</dbReference>
<dbReference type="PANTHER" id="PTHR24093:SF506">
    <property type="entry name" value="CATION-TRANSPORTING ATPASE PMA1"/>
    <property type="match status" value="1"/>
</dbReference>
<dbReference type="InterPro" id="IPR023214">
    <property type="entry name" value="HAD_sf"/>
</dbReference>
<dbReference type="SFLD" id="SFLDS00003">
    <property type="entry name" value="Haloacid_Dehalogenase"/>
    <property type="match status" value="1"/>
</dbReference>
<evidence type="ECO:0000256" key="11">
    <source>
        <dbReference type="SAM" id="Phobius"/>
    </source>
</evidence>
<dbReference type="Pfam" id="PF00122">
    <property type="entry name" value="E1-E2_ATPase"/>
    <property type="match status" value="1"/>
</dbReference>
<dbReference type="InterPro" id="IPR036412">
    <property type="entry name" value="HAD-like_sf"/>
</dbReference>
<dbReference type="SUPFAM" id="SSF81665">
    <property type="entry name" value="Calcium ATPase, transmembrane domain M"/>
    <property type="match status" value="1"/>
</dbReference>
<feature type="region of interest" description="Disordered" evidence="10">
    <location>
        <begin position="1111"/>
        <end position="1136"/>
    </location>
</feature>
<dbReference type="Gene3D" id="3.40.50.1000">
    <property type="entry name" value="HAD superfamily/HAD-like"/>
    <property type="match status" value="2"/>
</dbReference>
<evidence type="ECO:0000256" key="7">
    <source>
        <dbReference type="ARBA" id="ARBA00022967"/>
    </source>
</evidence>
<accession>A0ABP0HHT6</accession>
<feature type="domain" description="Cation-transporting P-type ATPase C-terminal" evidence="14">
    <location>
        <begin position="1346"/>
        <end position="1381"/>
    </location>
</feature>
<evidence type="ECO:0000256" key="1">
    <source>
        <dbReference type="ARBA" id="ARBA00004141"/>
    </source>
</evidence>
<dbReference type="InterPro" id="IPR023299">
    <property type="entry name" value="ATPase_P-typ_cyto_dom_N"/>
</dbReference>
<evidence type="ECO:0000256" key="9">
    <source>
        <dbReference type="ARBA" id="ARBA00023136"/>
    </source>
</evidence>
<feature type="region of interest" description="Disordered" evidence="10">
    <location>
        <begin position="1377"/>
        <end position="1407"/>
    </location>
</feature>
<evidence type="ECO:0000256" key="8">
    <source>
        <dbReference type="ARBA" id="ARBA00022989"/>
    </source>
</evidence>
<dbReference type="SFLD" id="SFLDG00002">
    <property type="entry name" value="C1.7:_P-type_atpase_like"/>
    <property type="match status" value="1"/>
</dbReference>
<dbReference type="Gene3D" id="1.20.1110.10">
    <property type="entry name" value="Calcium-transporting ATPase, transmembrane domain"/>
    <property type="match status" value="3"/>
</dbReference>
<evidence type="ECO:0000256" key="2">
    <source>
        <dbReference type="ARBA" id="ARBA00022692"/>
    </source>
</evidence>
<feature type="region of interest" description="Disordered" evidence="10">
    <location>
        <begin position="944"/>
        <end position="990"/>
    </location>
</feature>
<dbReference type="Pfam" id="PF00689">
    <property type="entry name" value="Cation_ATPase_C"/>
    <property type="match status" value="1"/>
</dbReference>
<evidence type="ECO:0000313" key="15">
    <source>
        <dbReference type="EMBL" id="CAK8989417.1"/>
    </source>
</evidence>
<dbReference type="SFLD" id="SFLDF00027">
    <property type="entry name" value="p-type_atpase"/>
    <property type="match status" value="1"/>
</dbReference>
<protein>
    <submittedName>
        <fullName evidence="15">Probable cation-transporting ATPase F</fullName>
    </submittedName>
</protein>
<feature type="compositionally biased region" description="Basic and acidic residues" evidence="10">
    <location>
        <begin position="953"/>
        <end position="962"/>
    </location>
</feature>
<dbReference type="InterPro" id="IPR018303">
    <property type="entry name" value="ATPase_P-typ_P_site"/>
</dbReference>
<keyword evidence="3" id="KW-0479">Metal-binding</keyword>
<gene>
    <name evidence="15" type="ORF">SCF082_LOCUS1792</name>
</gene>
<dbReference type="SUPFAM" id="SSF56784">
    <property type="entry name" value="HAD-like"/>
    <property type="match status" value="1"/>
</dbReference>
<dbReference type="SUPFAM" id="SSF81660">
    <property type="entry name" value="Metal cation-transporting ATPase, ATP-binding domain N"/>
    <property type="match status" value="1"/>
</dbReference>
<keyword evidence="6" id="KW-0460">Magnesium</keyword>
<keyword evidence="7" id="KW-1278">Translocase</keyword>
<evidence type="ECO:0000313" key="16">
    <source>
        <dbReference type="Proteomes" id="UP001642464"/>
    </source>
</evidence>
<feature type="chain" id="PRO_5046059401" evidence="12">
    <location>
        <begin position="23"/>
        <end position="1407"/>
    </location>
</feature>
<proteinExistence type="predicted"/>
<dbReference type="InterPro" id="IPR023298">
    <property type="entry name" value="ATPase_P-typ_TM_dom_sf"/>
</dbReference>
<keyword evidence="8 11" id="KW-1133">Transmembrane helix</keyword>
<dbReference type="InterPro" id="IPR059000">
    <property type="entry name" value="ATPase_P-type_domA"/>
</dbReference>
<dbReference type="NCBIfam" id="TIGR01494">
    <property type="entry name" value="ATPase_P-type"/>
    <property type="match status" value="2"/>
</dbReference>
<feature type="region of interest" description="Disordered" evidence="10">
    <location>
        <begin position="1233"/>
        <end position="1260"/>
    </location>
</feature>
<evidence type="ECO:0000256" key="6">
    <source>
        <dbReference type="ARBA" id="ARBA00022842"/>
    </source>
</evidence>
<evidence type="ECO:0000259" key="13">
    <source>
        <dbReference type="Pfam" id="PF00122"/>
    </source>
</evidence>
<dbReference type="Pfam" id="PF13246">
    <property type="entry name" value="Cation_ATPase"/>
    <property type="match status" value="1"/>
</dbReference>
<dbReference type="PANTHER" id="PTHR24093">
    <property type="entry name" value="CATION TRANSPORTING ATPASE"/>
    <property type="match status" value="1"/>
</dbReference>
<feature type="transmembrane region" description="Helical" evidence="11">
    <location>
        <begin position="37"/>
        <end position="57"/>
    </location>
</feature>
<dbReference type="InterPro" id="IPR044492">
    <property type="entry name" value="P_typ_ATPase_HD_dom"/>
</dbReference>
<comment type="subcellular location">
    <subcellularLocation>
        <location evidence="1">Membrane</location>
        <topology evidence="1">Multi-pass membrane protein</topology>
    </subcellularLocation>
</comment>
<reference evidence="15 16" key="1">
    <citation type="submission" date="2024-02" db="EMBL/GenBank/DDBJ databases">
        <authorList>
            <person name="Chen Y."/>
            <person name="Shah S."/>
            <person name="Dougan E. K."/>
            <person name="Thang M."/>
            <person name="Chan C."/>
        </authorList>
    </citation>
    <scope>NUCLEOTIDE SEQUENCE [LARGE SCALE GENOMIC DNA]</scope>
</reference>
<dbReference type="Gene3D" id="3.40.1110.10">
    <property type="entry name" value="Calcium-transporting ATPase, cytoplasmic domain N"/>
    <property type="match status" value="2"/>
</dbReference>
<dbReference type="PRINTS" id="PR00119">
    <property type="entry name" value="CATATPASE"/>
</dbReference>
<dbReference type="EMBL" id="CAXAMM010000891">
    <property type="protein sequence ID" value="CAK8989417.1"/>
    <property type="molecule type" value="Genomic_DNA"/>
</dbReference>
<evidence type="ECO:0000259" key="14">
    <source>
        <dbReference type="Pfam" id="PF00689"/>
    </source>
</evidence>
<evidence type="ECO:0000256" key="3">
    <source>
        <dbReference type="ARBA" id="ARBA00022723"/>
    </source>
</evidence>
<keyword evidence="12" id="KW-0732">Signal</keyword>
<organism evidence="15 16">
    <name type="scientific">Durusdinium trenchii</name>
    <dbReference type="NCBI Taxonomy" id="1381693"/>
    <lineage>
        <taxon>Eukaryota</taxon>
        <taxon>Sar</taxon>
        <taxon>Alveolata</taxon>
        <taxon>Dinophyceae</taxon>
        <taxon>Suessiales</taxon>
        <taxon>Symbiodiniaceae</taxon>
        <taxon>Durusdinium</taxon>
    </lineage>
</organism>
<feature type="domain" description="P-type ATPase A" evidence="13">
    <location>
        <begin position="81"/>
        <end position="201"/>
    </location>
</feature>
<dbReference type="Proteomes" id="UP001642464">
    <property type="component" value="Unassembled WGS sequence"/>
</dbReference>
<dbReference type="InterPro" id="IPR001757">
    <property type="entry name" value="P_typ_ATPase"/>
</dbReference>
<dbReference type="Pfam" id="PF00702">
    <property type="entry name" value="Hydrolase"/>
    <property type="match status" value="1"/>
</dbReference>
<dbReference type="InterPro" id="IPR008250">
    <property type="entry name" value="ATPase_P-typ_transduc_dom_A_sf"/>
</dbReference>
<keyword evidence="16" id="KW-1185">Reference proteome</keyword>
<name>A0ABP0HHT6_9DINO</name>
<feature type="signal peptide" evidence="12">
    <location>
        <begin position="1"/>
        <end position="22"/>
    </location>
</feature>
<evidence type="ECO:0000256" key="5">
    <source>
        <dbReference type="ARBA" id="ARBA00022840"/>
    </source>
</evidence>